<dbReference type="InterPro" id="IPR012388">
    <property type="entry name" value="CABLES1/2"/>
</dbReference>
<evidence type="ECO:0000313" key="3">
    <source>
        <dbReference type="EMBL" id="PJF16876.1"/>
    </source>
</evidence>
<dbReference type="EMBL" id="MTSL01000205">
    <property type="protein sequence ID" value="PJF16876.1"/>
    <property type="molecule type" value="Genomic_DNA"/>
</dbReference>
<dbReference type="Gene3D" id="1.10.472.10">
    <property type="entry name" value="Cyclin-like"/>
    <property type="match status" value="1"/>
</dbReference>
<dbReference type="GO" id="GO:0051726">
    <property type="term" value="P:regulation of cell cycle"/>
    <property type="evidence" value="ECO:0007669"/>
    <property type="project" value="InterPro"/>
</dbReference>
<feature type="region of interest" description="Disordered" evidence="1">
    <location>
        <begin position="128"/>
        <end position="148"/>
    </location>
</feature>
<feature type="domain" description="Cyclin N-terminal" evidence="2">
    <location>
        <begin position="179"/>
        <end position="299"/>
    </location>
</feature>
<dbReference type="PANTHER" id="PTHR22896:SF0">
    <property type="entry name" value="CYCLIN N-TERMINAL DOMAIN-CONTAINING PROTEIN"/>
    <property type="match status" value="1"/>
</dbReference>
<proteinExistence type="predicted"/>
<evidence type="ECO:0000256" key="1">
    <source>
        <dbReference type="SAM" id="MobiDB-lite"/>
    </source>
</evidence>
<dbReference type="Proteomes" id="UP000240830">
    <property type="component" value="Unassembled WGS sequence"/>
</dbReference>
<reference evidence="3 4" key="1">
    <citation type="submission" date="2016-10" db="EMBL/GenBank/DDBJ databases">
        <title>The genome of Paramicrosporidium saccamoebae is the missing link in understanding Cryptomycota and Microsporidia evolution.</title>
        <authorList>
            <person name="Quandt C.A."/>
            <person name="Beaudet D."/>
            <person name="Corsaro D."/>
            <person name="Michel R."/>
            <person name="Corradi N."/>
            <person name="James T."/>
        </authorList>
    </citation>
    <scope>NUCLEOTIDE SEQUENCE [LARGE SCALE GENOMIC DNA]</scope>
    <source>
        <strain evidence="3 4">KSL3</strain>
    </source>
</reference>
<dbReference type="InterPro" id="IPR036915">
    <property type="entry name" value="Cyclin-like_sf"/>
</dbReference>
<comment type="caution">
    <text evidence="3">The sequence shown here is derived from an EMBL/GenBank/DDBJ whole genome shotgun (WGS) entry which is preliminary data.</text>
</comment>
<organism evidence="3 4">
    <name type="scientific">Paramicrosporidium saccamoebae</name>
    <dbReference type="NCBI Taxonomy" id="1246581"/>
    <lineage>
        <taxon>Eukaryota</taxon>
        <taxon>Fungi</taxon>
        <taxon>Fungi incertae sedis</taxon>
        <taxon>Cryptomycota</taxon>
        <taxon>Cryptomycota incertae sedis</taxon>
        <taxon>Paramicrosporidium</taxon>
    </lineage>
</organism>
<dbReference type="AlphaFoldDB" id="A0A2H9TGM5"/>
<dbReference type="STRING" id="1246581.A0A2H9TGM5"/>
<keyword evidence="4" id="KW-1185">Reference proteome</keyword>
<evidence type="ECO:0000313" key="4">
    <source>
        <dbReference type="Proteomes" id="UP000240830"/>
    </source>
</evidence>
<name>A0A2H9TGM5_9FUNG</name>
<dbReference type="InterPro" id="IPR006671">
    <property type="entry name" value="Cyclin_N"/>
</dbReference>
<dbReference type="PANTHER" id="PTHR22896">
    <property type="entry name" value="CDK5 AND ABL1 ENZYME SUBSTRATE 1"/>
    <property type="match status" value="1"/>
</dbReference>
<dbReference type="SUPFAM" id="SSF47954">
    <property type="entry name" value="Cyclin-like"/>
    <property type="match status" value="1"/>
</dbReference>
<protein>
    <recommendedName>
        <fullName evidence="2">Cyclin N-terminal domain-containing protein</fullName>
    </recommendedName>
</protein>
<accession>A0A2H9TGM5</accession>
<gene>
    <name evidence="3" type="ORF">PSACC_03311</name>
</gene>
<sequence length="339" mass="38287">MDSEEEGRFLATAYRFLSGISYGGPIQHLRYPIPGSGMALSPSTPREDGLKIAEAKDWLHSVAHIPFVNTKVKLLPPKGGSALCVFSLKGHVPPAVRKAKGRPDEDCSKDFFRQPNRKVQSYRHLLPHLDSETSEEEGDPYNPNFLDDPELRTGKHRTVIALTSFLGSINHFTKAEFLKRELNEKFRKLHPSIHPTLTLSQLRNLKTRLLHVALSASLELSTVARSYAYLEKLVLLRAVHKRNRRVVGGCCLVLAAKATDTKSVDYGMLLGRLASDLGVARRELVELEFGVLSGLHFRLQIPEREYGAHLERILSQLDYSNLQEYLGERMHESWQMTLE</sequence>
<evidence type="ECO:0000259" key="2">
    <source>
        <dbReference type="Pfam" id="PF00134"/>
    </source>
</evidence>
<dbReference type="OrthoDB" id="5353095at2759"/>
<dbReference type="Pfam" id="PF00134">
    <property type="entry name" value="Cyclin_N"/>
    <property type="match status" value="1"/>
</dbReference>